<protein>
    <submittedName>
        <fullName evidence="5">NAD(P)/FAD-dependent oxidoreductase</fullName>
    </submittedName>
</protein>
<name>A0A4V6CS48_9ACTN</name>
<proteinExistence type="predicted"/>
<accession>A0A4V6CS48</accession>
<dbReference type="PRINTS" id="PR00368">
    <property type="entry name" value="FADPNR"/>
</dbReference>
<dbReference type="Pfam" id="PF07992">
    <property type="entry name" value="Pyr_redox_2"/>
    <property type="match status" value="1"/>
</dbReference>
<dbReference type="RefSeq" id="WP_137447488.1">
    <property type="nucleotide sequence ID" value="NZ_SZZH01000001.1"/>
</dbReference>
<evidence type="ECO:0000313" key="6">
    <source>
        <dbReference type="Proteomes" id="UP000306985"/>
    </source>
</evidence>
<evidence type="ECO:0000259" key="4">
    <source>
        <dbReference type="Pfam" id="PF07992"/>
    </source>
</evidence>
<evidence type="ECO:0000256" key="3">
    <source>
        <dbReference type="ARBA" id="ARBA00048132"/>
    </source>
</evidence>
<dbReference type="PANTHER" id="PTHR48105">
    <property type="entry name" value="THIOREDOXIN REDUCTASE 1-RELATED-RELATED"/>
    <property type="match status" value="1"/>
</dbReference>
<evidence type="ECO:0000256" key="1">
    <source>
        <dbReference type="ARBA" id="ARBA00022630"/>
    </source>
</evidence>
<dbReference type="InterPro" id="IPR036188">
    <property type="entry name" value="FAD/NAD-bd_sf"/>
</dbReference>
<keyword evidence="2" id="KW-0560">Oxidoreductase</keyword>
<dbReference type="InterPro" id="IPR050097">
    <property type="entry name" value="Ferredoxin-NADP_redctase_2"/>
</dbReference>
<gene>
    <name evidence="5" type="ORF">FDO65_00140</name>
</gene>
<keyword evidence="1" id="KW-0285">Flavoprotein</keyword>
<dbReference type="EMBL" id="SZZH01000001">
    <property type="protein sequence ID" value="TKV60185.1"/>
    <property type="molecule type" value="Genomic_DNA"/>
</dbReference>
<evidence type="ECO:0000256" key="2">
    <source>
        <dbReference type="ARBA" id="ARBA00023002"/>
    </source>
</evidence>
<evidence type="ECO:0000313" key="5">
    <source>
        <dbReference type="EMBL" id="TKV60185.1"/>
    </source>
</evidence>
<dbReference type="SUPFAM" id="SSF51905">
    <property type="entry name" value="FAD/NAD(P)-binding domain"/>
    <property type="match status" value="1"/>
</dbReference>
<sequence>MNEPAQSSRPADPAELFDVVVVGAGAAGLSAAVTLGRSRRSVLVLDGGPPRNAPAAGMHNYLGLDGAAPADLLAAGRAEAEHYGVHIRRTRAVGASGGRDDFRIALADGSTVGARRLIVASGVVDQLPAVPGLAARWGRDVLHCPYCHGWEVRDQAIGILAAGPHSLHQTLLFRQLSTDVIVFAEPGVLPAEAVEQLTALGVPIVDVPVEQVVVTDDRLSGVRLTDGRLIRRDALAVTTRAVADSPVLDDLGLTPAPHPLGPHFGETYPSDPMTGATSVPGVSLAGNVTDPMVMVVVAAGRGTMTGAMVNAELAASDAAARTAAARAAAPQPALESR</sequence>
<dbReference type="AlphaFoldDB" id="A0A4V6CS48"/>
<reference evidence="5 6" key="1">
    <citation type="submission" date="2019-05" db="EMBL/GenBank/DDBJ databases">
        <title>Nakamurella sp. N5BH11, whole genome shotgun sequence.</title>
        <authorList>
            <person name="Tuo L."/>
        </authorList>
    </citation>
    <scope>NUCLEOTIDE SEQUENCE [LARGE SCALE GENOMIC DNA]</scope>
    <source>
        <strain evidence="5 6">N5BH11</strain>
    </source>
</reference>
<comment type="catalytic activity">
    <reaction evidence="3">
        <text>[thioredoxin]-dithiol + NADP(+) = [thioredoxin]-disulfide + NADPH + H(+)</text>
        <dbReference type="Rhea" id="RHEA:20345"/>
        <dbReference type="Rhea" id="RHEA-COMP:10698"/>
        <dbReference type="Rhea" id="RHEA-COMP:10700"/>
        <dbReference type="ChEBI" id="CHEBI:15378"/>
        <dbReference type="ChEBI" id="CHEBI:29950"/>
        <dbReference type="ChEBI" id="CHEBI:50058"/>
        <dbReference type="ChEBI" id="CHEBI:57783"/>
        <dbReference type="ChEBI" id="CHEBI:58349"/>
        <dbReference type="EC" id="1.8.1.9"/>
    </reaction>
</comment>
<organism evidence="5 6">
    <name type="scientific">Nakamurella flava</name>
    <dbReference type="NCBI Taxonomy" id="2576308"/>
    <lineage>
        <taxon>Bacteria</taxon>
        <taxon>Bacillati</taxon>
        <taxon>Actinomycetota</taxon>
        <taxon>Actinomycetes</taxon>
        <taxon>Nakamurellales</taxon>
        <taxon>Nakamurellaceae</taxon>
        <taxon>Nakamurella</taxon>
    </lineage>
</organism>
<dbReference type="Gene3D" id="3.50.50.60">
    <property type="entry name" value="FAD/NAD(P)-binding domain"/>
    <property type="match status" value="2"/>
</dbReference>
<comment type="caution">
    <text evidence="5">The sequence shown here is derived from an EMBL/GenBank/DDBJ whole genome shotgun (WGS) entry which is preliminary data.</text>
</comment>
<dbReference type="OrthoDB" id="9786503at2"/>
<dbReference type="Proteomes" id="UP000306985">
    <property type="component" value="Unassembled WGS sequence"/>
</dbReference>
<keyword evidence="6" id="KW-1185">Reference proteome</keyword>
<feature type="domain" description="FAD/NAD(P)-binding" evidence="4">
    <location>
        <begin position="17"/>
        <end position="300"/>
    </location>
</feature>
<dbReference type="GO" id="GO:0004791">
    <property type="term" value="F:thioredoxin-disulfide reductase (NADPH) activity"/>
    <property type="evidence" value="ECO:0007669"/>
    <property type="project" value="UniProtKB-EC"/>
</dbReference>
<dbReference type="PRINTS" id="PR00469">
    <property type="entry name" value="PNDRDTASEII"/>
</dbReference>
<dbReference type="InterPro" id="IPR023753">
    <property type="entry name" value="FAD/NAD-binding_dom"/>
</dbReference>